<dbReference type="InterPro" id="IPR051686">
    <property type="entry name" value="Lipoprotein_DolP"/>
</dbReference>
<evidence type="ECO:0000259" key="7">
    <source>
        <dbReference type="PROSITE" id="PS50914"/>
    </source>
</evidence>
<feature type="domain" description="BON" evidence="7">
    <location>
        <begin position="51"/>
        <end position="120"/>
    </location>
</feature>
<dbReference type="OrthoDB" id="8910395at2"/>
<dbReference type="AlphaFoldDB" id="A0A562Q4A7"/>
<dbReference type="PANTHER" id="PTHR34606:SF15">
    <property type="entry name" value="BON DOMAIN-CONTAINING PROTEIN"/>
    <property type="match status" value="1"/>
</dbReference>
<dbReference type="RefSeq" id="WP_145144694.1">
    <property type="nucleotide sequence ID" value="NZ_VLKY01000014.1"/>
</dbReference>
<organism evidence="8 9">
    <name type="scientific">Pseudomonas duriflava</name>
    <dbReference type="NCBI Taxonomy" id="459528"/>
    <lineage>
        <taxon>Bacteria</taxon>
        <taxon>Pseudomonadati</taxon>
        <taxon>Pseudomonadota</taxon>
        <taxon>Gammaproteobacteria</taxon>
        <taxon>Pseudomonadales</taxon>
        <taxon>Pseudomonadaceae</taxon>
        <taxon>Pseudomonas</taxon>
    </lineage>
</organism>
<dbReference type="Pfam" id="PF04972">
    <property type="entry name" value="BON"/>
    <property type="match status" value="1"/>
</dbReference>
<comment type="subcellular location">
    <subcellularLocation>
        <location evidence="1">Periplasm</location>
    </subcellularLocation>
</comment>
<proteinExistence type="predicted"/>
<dbReference type="Gene3D" id="3.30.1340.30">
    <property type="match status" value="1"/>
</dbReference>
<evidence type="ECO:0000313" key="8">
    <source>
        <dbReference type="EMBL" id="TWI50866.1"/>
    </source>
</evidence>
<dbReference type="PANTHER" id="PTHR34606">
    <property type="entry name" value="BON DOMAIN-CONTAINING PROTEIN"/>
    <property type="match status" value="1"/>
</dbReference>
<evidence type="ECO:0000256" key="2">
    <source>
        <dbReference type="ARBA" id="ARBA00022729"/>
    </source>
</evidence>
<dbReference type="PROSITE" id="PS50914">
    <property type="entry name" value="BON"/>
    <property type="match status" value="1"/>
</dbReference>
<feature type="signal peptide" evidence="6">
    <location>
        <begin position="1"/>
        <end position="28"/>
    </location>
</feature>
<dbReference type="InterPro" id="IPR007055">
    <property type="entry name" value="BON_dom"/>
</dbReference>
<sequence length="120" mass="12485">MKKTFTTFAAVAAAATALSMPLAGSVLAATDTLPMMVAANDTVDQAKEEVSDTWITGKVKSSFLADDHIKGTDIKVETNKGVVSLSGMVNTDAQRELAIEKAQNIKGVKDVSADGLKAAE</sequence>
<dbReference type="InterPro" id="IPR014004">
    <property type="entry name" value="Transpt-assoc_nodulatn_dom_bac"/>
</dbReference>
<evidence type="ECO:0000256" key="1">
    <source>
        <dbReference type="ARBA" id="ARBA00004418"/>
    </source>
</evidence>
<gene>
    <name evidence="8" type="ORF">IQ22_03786</name>
</gene>
<evidence type="ECO:0000256" key="4">
    <source>
        <dbReference type="ARBA" id="ARBA00022764"/>
    </source>
</evidence>
<evidence type="ECO:0000256" key="5">
    <source>
        <dbReference type="ARBA" id="ARBA00070588"/>
    </source>
</evidence>
<name>A0A562Q4A7_9PSED</name>
<keyword evidence="2 6" id="KW-0732">Signal</keyword>
<dbReference type="EMBL" id="VLKY01000014">
    <property type="protein sequence ID" value="TWI50866.1"/>
    <property type="molecule type" value="Genomic_DNA"/>
</dbReference>
<keyword evidence="4" id="KW-0574">Periplasm</keyword>
<feature type="chain" id="PRO_5022001884" description="Osmotically-inducible protein Y" evidence="6">
    <location>
        <begin position="29"/>
        <end position="120"/>
    </location>
</feature>
<dbReference type="FunFam" id="3.30.1340.30:FF:000001">
    <property type="entry name" value="Molecular chaperone OsmY"/>
    <property type="match status" value="1"/>
</dbReference>
<accession>A0A562Q4A7</accession>
<evidence type="ECO:0000313" key="9">
    <source>
        <dbReference type="Proteomes" id="UP000316905"/>
    </source>
</evidence>
<keyword evidence="9" id="KW-1185">Reference proteome</keyword>
<dbReference type="Proteomes" id="UP000316905">
    <property type="component" value="Unassembled WGS sequence"/>
</dbReference>
<reference evidence="8 9" key="1">
    <citation type="journal article" date="2015" name="Stand. Genomic Sci.">
        <title>Genomic Encyclopedia of Bacterial and Archaeal Type Strains, Phase III: the genomes of soil and plant-associated and newly described type strains.</title>
        <authorList>
            <person name="Whitman W.B."/>
            <person name="Woyke T."/>
            <person name="Klenk H.P."/>
            <person name="Zhou Y."/>
            <person name="Lilburn T.G."/>
            <person name="Beck B.J."/>
            <person name="De Vos P."/>
            <person name="Vandamme P."/>
            <person name="Eisen J.A."/>
            <person name="Garrity G."/>
            <person name="Hugenholtz P."/>
            <person name="Kyrpides N.C."/>
        </authorList>
    </citation>
    <scope>NUCLEOTIDE SEQUENCE [LARGE SCALE GENOMIC DNA]</scope>
    <source>
        <strain evidence="8 9">CGMCC 1.6858</strain>
    </source>
</reference>
<evidence type="ECO:0000256" key="6">
    <source>
        <dbReference type="SAM" id="SignalP"/>
    </source>
</evidence>
<dbReference type="SMART" id="SM00749">
    <property type="entry name" value="BON"/>
    <property type="match status" value="1"/>
</dbReference>
<comment type="caution">
    <text evidence="8">The sequence shown here is derived from an EMBL/GenBank/DDBJ whole genome shotgun (WGS) entry which is preliminary data.</text>
</comment>
<evidence type="ECO:0000256" key="3">
    <source>
        <dbReference type="ARBA" id="ARBA00022737"/>
    </source>
</evidence>
<keyword evidence="3" id="KW-0677">Repeat</keyword>
<protein>
    <recommendedName>
        <fullName evidence="5">Osmotically-inducible protein Y</fullName>
    </recommendedName>
</protein>
<dbReference type="GO" id="GO:0042597">
    <property type="term" value="C:periplasmic space"/>
    <property type="evidence" value="ECO:0007669"/>
    <property type="project" value="UniProtKB-SubCell"/>
</dbReference>